<feature type="chain" id="PRO_5039515604" description="Lipoprotein" evidence="1">
    <location>
        <begin position="26"/>
        <end position="123"/>
    </location>
</feature>
<evidence type="ECO:0000256" key="1">
    <source>
        <dbReference type="SAM" id="SignalP"/>
    </source>
</evidence>
<organism evidence="2 3">
    <name type="scientific">Streptococcus henryi</name>
    <dbReference type="NCBI Taxonomy" id="439219"/>
    <lineage>
        <taxon>Bacteria</taxon>
        <taxon>Bacillati</taxon>
        <taxon>Bacillota</taxon>
        <taxon>Bacilli</taxon>
        <taxon>Lactobacillales</taxon>
        <taxon>Streptococcaceae</taxon>
        <taxon>Streptococcus</taxon>
    </lineage>
</organism>
<proteinExistence type="predicted"/>
<evidence type="ECO:0000313" key="2">
    <source>
        <dbReference type="EMBL" id="SDB04516.1"/>
    </source>
</evidence>
<dbReference type="Proteomes" id="UP000182508">
    <property type="component" value="Unassembled WGS sequence"/>
</dbReference>
<dbReference type="STRING" id="439219.SAMN02910293_00222"/>
<dbReference type="AlphaFoldDB" id="A0A1G6A883"/>
<feature type="signal peptide" evidence="1">
    <location>
        <begin position="1"/>
        <end position="25"/>
    </location>
</feature>
<evidence type="ECO:0008006" key="4">
    <source>
        <dbReference type="Google" id="ProtNLM"/>
    </source>
</evidence>
<evidence type="ECO:0000313" key="3">
    <source>
        <dbReference type="Proteomes" id="UP000182508"/>
    </source>
</evidence>
<keyword evidence="1" id="KW-0732">Signal</keyword>
<sequence>MKKLKFLIISTILFFVAVLSLTGCSSSEENYDGTWSAIWETKGTYYTHEEDEEGYYEVKISGDNFYYEDEKWTIDWSANKATNVDGESEDFIIKDGILTFWDEKFVQVGSKLYKEYLENGKNR</sequence>
<gene>
    <name evidence="2" type="ORF">SAMN02910293_00222</name>
</gene>
<dbReference type="EMBL" id="FMXP01000003">
    <property type="protein sequence ID" value="SDB04516.1"/>
    <property type="molecule type" value="Genomic_DNA"/>
</dbReference>
<dbReference type="PROSITE" id="PS51257">
    <property type="entry name" value="PROKAR_LIPOPROTEIN"/>
    <property type="match status" value="1"/>
</dbReference>
<reference evidence="2 3" key="1">
    <citation type="submission" date="2016-10" db="EMBL/GenBank/DDBJ databases">
        <authorList>
            <person name="de Groot N.N."/>
        </authorList>
    </citation>
    <scope>NUCLEOTIDE SEQUENCE [LARGE SCALE GENOMIC DNA]</scope>
    <source>
        <strain evidence="2 3">A-4</strain>
    </source>
</reference>
<protein>
    <recommendedName>
        <fullName evidence="4">Lipoprotein</fullName>
    </recommendedName>
</protein>
<accession>A0A1G6A883</accession>
<dbReference type="RefSeq" id="WP_074484996.1">
    <property type="nucleotide sequence ID" value="NZ_FMXP01000003.1"/>
</dbReference>
<name>A0A1G6A883_9STRE</name>
<keyword evidence="3" id="KW-1185">Reference proteome</keyword>